<dbReference type="GO" id="GO:0004497">
    <property type="term" value="F:monooxygenase activity"/>
    <property type="evidence" value="ECO:0007669"/>
    <property type="project" value="InterPro"/>
</dbReference>
<dbReference type="InterPro" id="IPR002401">
    <property type="entry name" value="Cyt_P450_E_grp-I"/>
</dbReference>
<gene>
    <name evidence="3" type="ORF">PoB_000340700</name>
</gene>
<organism evidence="3 4">
    <name type="scientific">Plakobranchus ocellatus</name>
    <dbReference type="NCBI Taxonomy" id="259542"/>
    <lineage>
        <taxon>Eukaryota</taxon>
        <taxon>Metazoa</taxon>
        <taxon>Spiralia</taxon>
        <taxon>Lophotrochozoa</taxon>
        <taxon>Mollusca</taxon>
        <taxon>Gastropoda</taxon>
        <taxon>Heterobranchia</taxon>
        <taxon>Euthyneura</taxon>
        <taxon>Panpulmonata</taxon>
        <taxon>Sacoglossa</taxon>
        <taxon>Placobranchoidea</taxon>
        <taxon>Plakobranchidae</taxon>
        <taxon>Plakobranchus</taxon>
    </lineage>
</organism>
<evidence type="ECO:0000313" key="3">
    <source>
        <dbReference type="EMBL" id="GFN76901.1"/>
    </source>
</evidence>
<keyword evidence="2" id="KW-0349">Heme</keyword>
<accession>A0AAV3Y370</accession>
<dbReference type="Pfam" id="PF00067">
    <property type="entry name" value="p450"/>
    <property type="match status" value="1"/>
</dbReference>
<keyword evidence="2" id="KW-0479">Metal-binding</keyword>
<keyword evidence="2" id="KW-0408">Iron</keyword>
<dbReference type="SUPFAM" id="SSF48264">
    <property type="entry name" value="Cytochrome P450"/>
    <property type="match status" value="1"/>
</dbReference>
<dbReference type="GO" id="GO:0016705">
    <property type="term" value="F:oxidoreductase activity, acting on paired donors, with incorporation or reduction of molecular oxygen"/>
    <property type="evidence" value="ECO:0007669"/>
    <property type="project" value="InterPro"/>
</dbReference>
<dbReference type="GO" id="GO:0020037">
    <property type="term" value="F:heme binding"/>
    <property type="evidence" value="ECO:0007669"/>
    <property type="project" value="InterPro"/>
</dbReference>
<comment type="cofactor">
    <cofactor evidence="2">
        <name>heme</name>
        <dbReference type="ChEBI" id="CHEBI:30413"/>
    </cofactor>
</comment>
<dbReference type="Gene3D" id="1.10.630.10">
    <property type="entry name" value="Cytochrome P450"/>
    <property type="match status" value="1"/>
</dbReference>
<evidence type="ECO:0000256" key="1">
    <source>
        <dbReference type="ARBA" id="ARBA00010617"/>
    </source>
</evidence>
<feature type="binding site" description="axial binding residue" evidence="2">
    <location>
        <position position="61"/>
    </location>
    <ligand>
        <name>heme</name>
        <dbReference type="ChEBI" id="CHEBI:30413"/>
    </ligand>
    <ligandPart>
        <name>Fe</name>
        <dbReference type="ChEBI" id="CHEBI:18248"/>
    </ligandPart>
</feature>
<sequence>MSAQHTGHALTRKDQWLRIRLELEQQHTDGNNRISSNRLYQSVVNTRTVLTGSAAIGKRVCLGEALANMELFLYITSLIQRFELLPATEGELAPLKAKQGLISPPENFQLRFKERKAFLDK</sequence>
<dbReference type="GO" id="GO:0005506">
    <property type="term" value="F:iron ion binding"/>
    <property type="evidence" value="ECO:0007669"/>
    <property type="project" value="InterPro"/>
</dbReference>
<proteinExistence type="inferred from homology"/>
<reference evidence="3 4" key="1">
    <citation type="journal article" date="2021" name="Elife">
        <title>Chloroplast acquisition without the gene transfer in kleptoplastic sea slugs, Plakobranchus ocellatus.</title>
        <authorList>
            <person name="Maeda T."/>
            <person name="Takahashi S."/>
            <person name="Yoshida T."/>
            <person name="Shimamura S."/>
            <person name="Takaki Y."/>
            <person name="Nagai Y."/>
            <person name="Toyoda A."/>
            <person name="Suzuki Y."/>
            <person name="Arimoto A."/>
            <person name="Ishii H."/>
            <person name="Satoh N."/>
            <person name="Nishiyama T."/>
            <person name="Hasebe M."/>
            <person name="Maruyama T."/>
            <person name="Minagawa J."/>
            <person name="Obokata J."/>
            <person name="Shigenobu S."/>
        </authorList>
    </citation>
    <scope>NUCLEOTIDE SEQUENCE [LARGE SCALE GENOMIC DNA]</scope>
</reference>
<comment type="similarity">
    <text evidence="1">Belongs to the cytochrome P450 family.</text>
</comment>
<dbReference type="EMBL" id="BLXT01000430">
    <property type="protein sequence ID" value="GFN76901.1"/>
    <property type="molecule type" value="Genomic_DNA"/>
</dbReference>
<comment type="caution">
    <text evidence="3">The sequence shown here is derived from an EMBL/GenBank/DDBJ whole genome shotgun (WGS) entry which is preliminary data.</text>
</comment>
<protein>
    <submittedName>
        <fullName evidence="3">Cytochrome p450 2f2</fullName>
    </submittedName>
</protein>
<dbReference type="InterPro" id="IPR036396">
    <property type="entry name" value="Cyt_P450_sf"/>
</dbReference>
<dbReference type="AlphaFoldDB" id="A0AAV3Y370"/>
<name>A0AAV3Y370_9GAST</name>
<dbReference type="InterPro" id="IPR001128">
    <property type="entry name" value="Cyt_P450"/>
</dbReference>
<evidence type="ECO:0000313" key="4">
    <source>
        <dbReference type="Proteomes" id="UP000735302"/>
    </source>
</evidence>
<evidence type="ECO:0000256" key="2">
    <source>
        <dbReference type="PIRSR" id="PIRSR602401-1"/>
    </source>
</evidence>
<dbReference type="PRINTS" id="PR00463">
    <property type="entry name" value="EP450I"/>
</dbReference>
<keyword evidence="4" id="KW-1185">Reference proteome</keyword>
<dbReference type="Proteomes" id="UP000735302">
    <property type="component" value="Unassembled WGS sequence"/>
</dbReference>